<reference evidence="2" key="1">
    <citation type="submission" date="2019-09" db="EMBL/GenBank/DDBJ databases">
        <title>Draft genome information of white flower Hibiscus syriacus.</title>
        <authorList>
            <person name="Kim Y.-M."/>
        </authorList>
    </citation>
    <scope>NUCLEOTIDE SEQUENCE [LARGE SCALE GENOMIC DNA]</scope>
    <source>
        <strain evidence="2">YM2019G1</strain>
    </source>
</reference>
<dbReference type="AlphaFoldDB" id="A0A6A2ZAV7"/>
<comment type="caution">
    <text evidence="2">The sequence shown here is derived from an EMBL/GenBank/DDBJ whole genome shotgun (WGS) entry which is preliminary data.</text>
</comment>
<dbReference type="PANTHER" id="PTHR34210">
    <property type="entry name" value="OS01G0252900 PROTEIN"/>
    <property type="match status" value="1"/>
</dbReference>
<evidence type="ECO:0000256" key="1">
    <source>
        <dbReference type="SAM" id="MobiDB-lite"/>
    </source>
</evidence>
<accession>A0A6A2ZAV7</accession>
<dbReference type="EMBL" id="VEPZ02001173">
    <property type="protein sequence ID" value="KAE8689121.1"/>
    <property type="molecule type" value="Genomic_DNA"/>
</dbReference>
<evidence type="ECO:0000313" key="3">
    <source>
        <dbReference type="Proteomes" id="UP000436088"/>
    </source>
</evidence>
<name>A0A6A2ZAV7_HIBSY</name>
<feature type="compositionally biased region" description="Basic and acidic residues" evidence="1">
    <location>
        <begin position="62"/>
        <end position="78"/>
    </location>
</feature>
<proteinExistence type="predicted"/>
<feature type="region of interest" description="Disordered" evidence="1">
    <location>
        <begin position="23"/>
        <end position="85"/>
    </location>
</feature>
<dbReference type="Pfam" id="PF14223">
    <property type="entry name" value="Retrotran_gag_2"/>
    <property type="match status" value="1"/>
</dbReference>
<dbReference type="Proteomes" id="UP000436088">
    <property type="component" value="Unassembled WGS sequence"/>
</dbReference>
<keyword evidence="3" id="KW-1185">Reference proteome</keyword>
<organism evidence="2 3">
    <name type="scientific">Hibiscus syriacus</name>
    <name type="common">Rose of Sharon</name>
    <dbReference type="NCBI Taxonomy" id="106335"/>
    <lineage>
        <taxon>Eukaryota</taxon>
        <taxon>Viridiplantae</taxon>
        <taxon>Streptophyta</taxon>
        <taxon>Embryophyta</taxon>
        <taxon>Tracheophyta</taxon>
        <taxon>Spermatophyta</taxon>
        <taxon>Magnoliopsida</taxon>
        <taxon>eudicotyledons</taxon>
        <taxon>Gunneridae</taxon>
        <taxon>Pentapetalae</taxon>
        <taxon>rosids</taxon>
        <taxon>malvids</taxon>
        <taxon>Malvales</taxon>
        <taxon>Malvaceae</taxon>
        <taxon>Malvoideae</taxon>
        <taxon>Hibiscus</taxon>
    </lineage>
</organism>
<gene>
    <name evidence="2" type="ORF">F3Y22_tig00110943pilonHSYRG00127</name>
</gene>
<sequence length="470" mass="54441">MANRPGREIDDDFSELYKEYTGPLGSTASRAQDRLKDNQGPQKSQRARSGPHNSPHFQRRFGRQDKAVEDPAREDLRKISRNSSQGGESIGYVYNINIKLVIPDSWLVCCVARGKYLCSSVMYTILNTYHTVSFHEAYGNDRARGRSIHSKSPGRLPHADNSVRNRNMGAYRTDGWDMERRASDLQYGNQFEYCAFPQALDELELELEYKREAMDLWRIRDKEEDEENHKHREAQMNMEESYLVTVPKRFGIRSKSLMKEPMKFSVIVNGLKGFGEVIPNEKLVSKMIYSLPKSWQSKKTTIIEDRGLKSLTLDELIGSLLTHEMMLKEKEEKKNKKKNEVGIAFKSINESYQDSSDEVDEDDDEQEDEMAKLFKELKRFMTSKEVKNESSKKKSPPLYFNCQRTRHVKYDCPLLRKKRSSKKKAFVATWSDEDDSNDDEEVVNLCLMANEEEFEVCGSNGDESDDIQML</sequence>
<protein>
    <submittedName>
        <fullName evidence="2">Zinc knuckle family protein isoform 1</fullName>
    </submittedName>
</protein>
<dbReference type="PANTHER" id="PTHR34210:SF3">
    <property type="entry name" value="CCHC-TYPE DOMAIN-CONTAINING PROTEIN"/>
    <property type="match status" value="1"/>
</dbReference>
<evidence type="ECO:0000313" key="2">
    <source>
        <dbReference type="EMBL" id="KAE8689121.1"/>
    </source>
</evidence>